<dbReference type="InterPro" id="IPR036291">
    <property type="entry name" value="NAD(P)-bd_dom_sf"/>
</dbReference>
<dbReference type="OrthoDB" id="429813at2759"/>
<dbReference type="GO" id="GO:0035336">
    <property type="term" value="P:long-chain fatty-acyl-CoA metabolic process"/>
    <property type="evidence" value="ECO:0007669"/>
    <property type="project" value="TreeGrafter"/>
</dbReference>
<dbReference type="AlphaFoldDB" id="A0A8K0HMA6"/>
<feature type="domain" description="Thioester reductase (TE)" evidence="6">
    <location>
        <begin position="15"/>
        <end position="318"/>
    </location>
</feature>
<sequence>MENVFRFLENKTILITGGTGFLAKIFVEKILRVQPNVKKLYLLFRASDKQKAKQRMQNEVIEKEVFRVVREKWGANFDSLIKEKVVAVPGDIKYENLGVQDFNLREEMFRSIDVIVNSAATTDFYDRYDVSLDINTLGVVHVLNFAKQCVKLKMLLHVSTAYVCGEGEGLILESALHMGQKLKPTCSSKLDYKLEKKLVAEKLNELRSQDLPEDVIASAMSEYGMKRAKMFGWPNSYVFTKAMGEMCAGEAKDELPIVIIRPAMVTSTYKEPFPGWIEGLRTVDSVIVGYGKGKVTCFLASPTLVFDLIPADMVVNAMMVAMVSHAKDKKGSGIIYHVGSSMRNPINITMLRNFTFKYFVENPLINKLDGKPIKVVTGSLLPNMAAFRIYMLIRFIIPLLVLQLVNVAFFQYFEDLYKNSKKKINLVIRLVELYRPYLLFKGIFDDINSEKLRVKARESCIEVDAFNFDPKTIDWEDYIMNVHIPGLKKYVIR</sequence>
<comment type="caution">
    <text evidence="7">The sequence shown here is derived from an EMBL/GenBank/DDBJ whole genome shotgun (WGS) entry which is preliminary data.</text>
</comment>
<accession>A0A8K0HMA6</accession>
<comment type="similarity">
    <text evidence="1 4">Belongs to the fatty acyl-CoA reductase family.</text>
</comment>
<evidence type="ECO:0000313" key="7">
    <source>
        <dbReference type="EMBL" id="KAF3455096.1"/>
    </source>
</evidence>
<dbReference type="Proteomes" id="UP000796880">
    <property type="component" value="Unassembled WGS sequence"/>
</dbReference>
<comment type="function">
    <text evidence="4">Catalyzes the reduction of fatty acyl-CoA to fatty alcohols.</text>
</comment>
<dbReference type="Pfam" id="PF03015">
    <property type="entry name" value="Sterile"/>
    <property type="match status" value="1"/>
</dbReference>
<reference evidence="7" key="1">
    <citation type="submission" date="2020-03" db="EMBL/GenBank/DDBJ databases">
        <title>A high-quality chromosome-level genome assembly of a woody plant with both climbing and erect habits, Rhamnella rubrinervis.</title>
        <authorList>
            <person name="Lu Z."/>
            <person name="Yang Y."/>
            <person name="Zhu X."/>
            <person name="Sun Y."/>
        </authorList>
    </citation>
    <scope>NUCLEOTIDE SEQUENCE</scope>
    <source>
        <strain evidence="7">BYM</strain>
        <tissue evidence="7">Leaf</tissue>
    </source>
</reference>
<dbReference type="Gene3D" id="3.40.50.720">
    <property type="entry name" value="NAD(P)-binding Rossmann-like Domain"/>
    <property type="match status" value="1"/>
</dbReference>
<dbReference type="GO" id="GO:0010345">
    <property type="term" value="P:suberin biosynthetic process"/>
    <property type="evidence" value="ECO:0007669"/>
    <property type="project" value="TreeGrafter"/>
</dbReference>
<dbReference type="InterPro" id="IPR033640">
    <property type="entry name" value="FAR_C"/>
</dbReference>
<comment type="catalytic activity">
    <reaction evidence="4">
        <text>a long-chain fatty acyl-CoA + 2 NADPH + 2 H(+) = a long-chain primary fatty alcohol + 2 NADP(+) + CoA</text>
        <dbReference type="Rhea" id="RHEA:52716"/>
        <dbReference type="ChEBI" id="CHEBI:15378"/>
        <dbReference type="ChEBI" id="CHEBI:57287"/>
        <dbReference type="ChEBI" id="CHEBI:57783"/>
        <dbReference type="ChEBI" id="CHEBI:58349"/>
        <dbReference type="ChEBI" id="CHEBI:77396"/>
        <dbReference type="ChEBI" id="CHEBI:83139"/>
        <dbReference type="EC" id="1.2.1.84"/>
    </reaction>
</comment>
<evidence type="ECO:0000256" key="2">
    <source>
        <dbReference type="ARBA" id="ARBA00022516"/>
    </source>
</evidence>
<dbReference type="Pfam" id="PF07993">
    <property type="entry name" value="NAD_binding_4"/>
    <property type="match status" value="1"/>
</dbReference>
<keyword evidence="4" id="KW-0560">Oxidoreductase</keyword>
<evidence type="ECO:0000259" key="5">
    <source>
        <dbReference type="Pfam" id="PF03015"/>
    </source>
</evidence>
<name>A0A8K0HMA6_9ROSA</name>
<evidence type="ECO:0000256" key="1">
    <source>
        <dbReference type="ARBA" id="ARBA00005928"/>
    </source>
</evidence>
<dbReference type="PANTHER" id="PTHR11011:SF84">
    <property type="entry name" value="ACYL-COA REDUCTASE-LIKE PROTEIN, PUTATIVE-RELATED"/>
    <property type="match status" value="1"/>
</dbReference>
<dbReference type="GO" id="GO:0080019">
    <property type="term" value="F:alcohol-forming very long-chain fatty acyl-CoA reductase activity"/>
    <property type="evidence" value="ECO:0007669"/>
    <property type="project" value="InterPro"/>
</dbReference>
<keyword evidence="8" id="KW-1185">Reference proteome</keyword>
<feature type="domain" description="Fatty acyl-CoA reductase C-terminal" evidence="5">
    <location>
        <begin position="396"/>
        <end position="492"/>
    </location>
</feature>
<evidence type="ECO:0000259" key="6">
    <source>
        <dbReference type="Pfam" id="PF07993"/>
    </source>
</evidence>
<keyword evidence="4" id="KW-0472">Membrane</keyword>
<keyword evidence="4" id="KW-1133">Transmembrane helix</keyword>
<dbReference type="PANTHER" id="PTHR11011">
    <property type="entry name" value="MALE STERILITY PROTEIN 2-RELATED"/>
    <property type="match status" value="1"/>
</dbReference>
<keyword evidence="4" id="KW-0521">NADP</keyword>
<dbReference type="InterPro" id="IPR026055">
    <property type="entry name" value="FAR"/>
</dbReference>
<feature type="transmembrane region" description="Helical" evidence="4">
    <location>
        <begin position="389"/>
        <end position="413"/>
    </location>
</feature>
<gene>
    <name evidence="7" type="ORF">FNV43_RR05544</name>
</gene>
<keyword evidence="3 4" id="KW-0443">Lipid metabolism</keyword>
<keyword evidence="4" id="KW-0812">Transmembrane</keyword>
<evidence type="ECO:0000313" key="8">
    <source>
        <dbReference type="Proteomes" id="UP000796880"/>
    </source>
</evidence>
<proteinExistence type="inferred from homology"/>
<organism evidence="7 8">
    <name type="scientific">Rhamnella rubrinervis</name>
    <dbReference type="NCBI Taxonomy" id="2594499"/>
    <lineage>
        <taxon>Eukaryota</taxon>
        <taxon>Viridiplantae</taxon>
        <taxon>Streptophyta</taxon>
        <taxon>Embryophyta</taxon>
        <taxon>Tracheophyta</taxon>
        <taxon>Spermatophyta</taxon>
        <taxon>Magnoliopsida</taxon>
        <taxon>eudicotyledons</taxon>
        <taxon>Gunneridae</taxon>
        <taxon>Pentapetalae</taxon>
        <taxon>rosids</taxon>
        <taxon>fabids</taxon>
        <taxon>Rosales</taxon>
        <taxon>Rhamnaceae</taxon>
        <taxon>rhamnoid group</taxon>
        <taxon>Rhamneae</taxon>
        <taxon>Rhamnella</taxon>
    </lineage>
</organism>
<dbReference type="CDD" id="cd05236">
    <property type="entry name" value="FAR-N_SDR_e"/>
    <property type="match status" value="1"/>
</dbReference>
<evidence type="ECO:0000256" key="3">
    <source>
        <dbReference type="ARBA" id="ARBA00023098"/>
    </source>
</evidence>
<dbReference type="InterPro" id="IPR013120">
    <property type="entry name" value="FAR_NAD-bd"/>
</dbReference>
<evidence type="ECO:0000256" key="4">
    <source>
        <dbReference type="RuleBase" id="RU363097"/>
    </source>
</evidence>
<dbReference type="GO" id="GO:0102965">
    <property type="term" value="F:alcohol-forming long-chain fatty acyl-CoA reductase activity"/>
    <property type="evidence" value="ECO:0007669"/>
    <property type="project" value="UniProtKB-EC"/>
</dbReference>
<dbReference type="SUPFAM" id="SSF51735">
    <property type="entry name" value="NAD(P)-binding Rossmann-fold domains"/>
    <property type="match status" value="1"/>
</dbReference>
<protein>
    <recommendedName>
        <fullName evidence="4">Fatty acyl-CoA reductase</fullName>
        <ecNumber evidence="4">1.2.1.84</ecNumber>
    </recommendedName>
</protein>
<dbReference type="EMBL" id="VOIH02000002">
    <property type="protein sequence ID" value="KAF3455096.1"/>
    <property type="molecule type" value="Genomic_DNA"/>
</dbReference>
<dbReference type="CDD" id="cd09071">
    <property type="entry name" value="FAR_C"/>
    <property type="match status" value="1"/>
</dbReference>
<keyword evidence="2 4" id="KW-0444">Lipid biosynthesis</keyword>
<dbReference type="EC" id="1.2.1.84" evidence="4"/>